<accession>A0ABT4AQE0</accession>
<dbReference type="InterPro" id="IPR058548">
    <property type="entry name" value="MlaB-like_STAS"/>
</dbReference>
<evidence type="ECO:0000256" key="2">
    <source>
        <dbReference type="RuleBase" id="RU003749"/>
    </source>
</evidence>
<gene>
    <name evidence="4" type="ORF">OWR29_00525</name>
</gene>
<dbReference type="RefSeq" id="WP_267560190.1">
    <property type="nucleotide sequence ID" value="NZ_JAPNTZ010000001.1"/>
</dbReference>
<dbReference type="NCBIfam" id="TIGR00377">
    <property type="entry name" value="ant_ant_sig"/>
    <property type="match status" value="1"/>
</dbReference>
<dbReference type="CDD" id="cd07043">
    <property type="entry name" value="STAS_anti-anti-sigma_factors"/>
    <property type="match status" value="1"/>
</dbReference>
<dbReference type="InterPro" id="IPR036513">
    <property type="entry name" value="STAS_dom_sf"/>
</dbReference>
<comment type="caution">
    <text evidence="4">The sequence shown here is derived from an EMBL/GenBank/DDBJ whole genome shotgun (WGS) entry which is preliminary data.</text>
</comment>
<reference evidence="4" key="1">
    <citation type="submission" date="2022-11" db="EMBL/GenBank/DDBJ databases">
        <authorList>
            <person name="Somphong A."/>
            <person name="Phongsopitanun W."/>
        </authorList>
    </citation>
    <scope>NUCLEOTIDE SEQUENCE</scope>
    <source>
        <strain evidence="4">Pm04-4</strain>
    </source>
</reference>
<evidence type="ECO:0000313" key="5">
    <source>
        <dbReference type="Proteomes" id="UP001151002"/>
    </source>
</evidence>
<evidence type="ECO:0000259" key="3">
    <source>
        <dbReference type="PROSITE" id="PS50801"/>
    </source>
</evidence>
<dbReference type="Gene3D" id="3.30.750.24">
    <property type="entry name" value="STAS domain"/>
    <property type="match status" value="1"/>
</dbReference>
<keyword evidence="5" id="KW-1185">Reference proteome</keyword>
<sequence>MTSPPFTITEREAPTGVLRVSLSGDFDMSLGDALARALVEAARRPGVTQVVVDLDHTRFIDSHAVAGLVQGYQAAAAAQREFTVVNGRGTVQDVLDITGLSEVLCR</sequence>
<dbReference type="PROSITE" id="PS50801">
    <property type="entry name" value="STAS"/>
    <property type="match status" value="1"/>
</dbReference>
<organism evidence="4 5">
    <name type="scientific">Paractinoplanes pyxinae</name>
    <dbReference type="NCBI Taxonomy" id="2997416"/>
    <lineage>
        <taxon>Bacteria</taxon>
        <taxon>Bacillati</taxon>
        <taxon>Actinomycetota</taxon>
        <taxon>Actinomycetes</taxon>
        <taxon>Micromonosporales</taxon>
        <taxon>Micromonosporaceae</taxon>
        <taxon>Paractinoplanes</taxon>
    </lineage>
</organism>
<protein>
    <recommendedName>
        <fullName evidence="2">Anti-sigma factor antagonist</fullName>
    </recommendedName>
</protein>
<dbReference type="InterPro" id="IPR003658">
    <property type="entry name" value="Anti-sigma_ant"/>
</dbReference>
<dbReference type="SUPFAM" id="SSF52091">
    <property type="entry name" value="SpoIIaa-like"/>
    <property type="match status" value="1"/>
</dbReference>
<evidence type="ECO:0000313" key="4">
    <source>
        <dbReference type="EMBL" id="MCY1136464.1"/>
    </source>
</evidence>
<dbReference type="EMBL" id="JAPNTZ010000001">
    <property type="protein sequence ID" value="MCY1136464.1"/>
    <property type="molecule type" value="Genomic_DNA"/>
</dbReference>
<name>A0ABT4AQE0_9ACTN</name>
<dbReference type="Proteomes" id="UP001151002">
    <property type="component" value="Unassembled WGS sequence"/>
</dbReference>
<evidence type="ECO:0000256" key="1">
    <source>
        <dbReference type="ARBA" id="ARBA00009013"/>
    </source>
</evidence>
<dbReference type="Pfam" id="PF13466">
    <property type="entry name" value="STAS_2"/>
    <property type="match status" value="1"/>
</dbReference>
<feature type="domain" description="STAS" evidence="3">
    <location>
        <begin position="7"/>
        <end position="106"/>
    </location>
</feature>
<comment type="similarity">
    <text evidence="1 2">Belongs to the anti-sigma-factor antagonist family.</text>
</comment>
<proteinExistence type="inferred from homology"/>
<dbReference type="InterPro" id="IPR002645">
    <property type="entry name" value="STAS_dom"/>
</dbReference>